<organism evidence="1 2">
    <name type="scientific">Vararia minispora EC-137</name>
    <dbReference type="NCBI Taxonomy" id="1314806"/>
    <lineage>
        <taxon>Eukaryota</taxon>
        <taxon>Fungi</taxon>
        <taxon>Dikarya</taxon>
        <taxon>Basidiomycota</taxon>
        <taxon>Agaricomycotina</taxon>
        <taxon>Agaricomycetes</taxon>
        <taxon>Russulales</taxon>
        <taxon>Lachnocladiaceae</taxon>
        <taxon>Vararia</taxon>
    </lineage>
</organism>
<protein>
    <submittedName>
        <fullName evidence="1">Uncharacterized protein</fullName>
    </submittedName>
</protein>
<feature type="non-terminal residue" evidence="1">
    <location>
        <position position="1"/>
    </location>
</feature>
<keyword evidence="2" id="KW-1185">Reference proteome</keyword>
<evidence type="ECO:0000313" key="2">
    <source>
        <dbReference type="Proteomes" id="UP000814128"/>
    </source>
</evidence>
<reference evidence="1" key="2">
    <citation type="journal article" date="2022" name="New Phytol.">
        <title>Evolutionary transition to the ectomycorrhizal habit in the genomes of a hyperdiverse lineage of mushroom-forming fungi.</title>
        <authorList>
            <person name="Looney B."/>
            <person name="Miyauchi S."/>
            <person name="Morin E."/>
            <person name="Drula E."/>
            <person name="Courty P.E."/>
            <person name="Kohler A."/>
            <person name="Kuo A."/>
            <person name="LaButti K."/>
            <person name="Pangilinan J."/>
            <person name="Lipzen A."/>
            <person name="Riley R."/>
            <person name="Andreopoulos W."/>
            <person name="He G."/>
            <person name="Johnson J."/>
            <person name="Nolan M."/>
            <person name="Tritt A."/>
            <person name="Barry K.W."/>
            <person name="Grigoriev I.V."/>
            <person name="Nagy L.G."/>
            <person name="Hibbett D."/>
            <person name="Henrissat B."/>
            <person name="Matheny P.B."/>
            <person name="Labbe J."/>
            <person name="Martin F.M."/>
        </authorList>
    </citation>
    <scope>NUCLEOTIDE SEQUENCE</scope>
    <source>
        <strain evidence="1">EC-137</strain>
    </source>
</reference>
<gene>
    <name evidence="1" type="ORF">K488DRAFT_10513</name>
</gene>
<dbReference type="EMBL" id="MU273471">
    <property type="protein sequence ID" value="KAI0036468.1"/>
    <property type="molecule type" value="Genomic_DNA"/>
</dbReference>
<feature type="non-terminal residue" evidence="1">
    <location>
        <position position="437"/>
    </location>
</feature>
<dbReference type="Proteomes" id="UP000814128">
    <property type="component" value="Unassembled WGS sequence"/>
</dbReference>
<sequence length="437" mass="45665">PLITPPPAPPSPPKRKRRRTTPARHLESRQTIFNQSAVDAAKTQCANVGNDVISCFPAAGDVVPQHEQAYFVWNSRRPQLTQTNLVNIYLLRAGTNEIVLSWLNQQNPTNGLAGNIGVDVGDVWFPNNGTSWSGSNITTPLYFVITRADQGLDGSQVPQETFSAVQTTFADSVVSSMASVSSASSASAVSASLASASSASVASKSVASVSSVSAAAASSIANTNPTASPNSSSTTPGSLQRGSDSSFPHWAIAVIVVLGVLAIITITALGFLILRRMRQREALANSQRNSMGSASPMIPGGAGAASRGGPQSPAMEETRRLFDPPVSAAGHASLNSPNDDASMTSHAQSQAHSTGDSGLFSGADAAIMADAFRKVLRKPDFAGRPPIEEGESPDSQEHKPENQLMNWELAEEGRDIRSVGSSRGVRVETTDDDGGTT</sequence>
<name>A0ACB8QXL9_9AGAM</name>
<accession>A0ACB8QXL9</accession>
<evidence type="ECO:0000313" key="1">
    <source>
        <dbReference type="EMBL" id="KAI0036468.1"/>
    </source>
</evidence>
<comment type="caution">
    <text evidence="1">The sequence shown here is derived from an EMBL/GenBank/DDBJ whole genome shotgun (WGS) entry which is preliminary data.</text>
</comment>
<reference evidence="1" key="1">
    <citation type="submission" date="2021-02" db="EMBL/GenBank/DDBJ databases">
        <authorList>
            <consortium name="DOE Joint Genome Institute"/>
            <person name="Ahrendt S."/>
            <person name="Looney B.P."/>
            <person name="Miyauchi S."/>
            <person name="Morin E."/>
            <person name="Drula E."/>
            <person name="Courty P.E."/>
            <person name="Chicoki N."/>
            <person name="Fauchery L."/>
            <person name="Kohler A."/>
            <person name="Kuo A."/>
            <person name="Labutti K."/>
            <person name="Pangilinan J."/>
            <person name="Lipzen A."/>
            <person name="Riley R."/>
            <person name="Andreopoulos W."/>
            <person name="He G."/>
            <person name="Johnson J."/>
            <person name="Barry K.W."/>
            <person name="Grigoriev I.V."/>
            <person name="Nagy L."/>
            <person name="Hibbett D."/>
            <person name="Henrissat B."/>
            <person name="Matheny P.B."/>
            <person name="Labbe J."/>
            <person name="Martin F."/>
        </authorList>
    </citation>
    <scope>NUCLEOTIDE SEQUENCE</scope>
    <source>
        <strain evidence="1">EC-137</strain>
    </source>
</reference>
<proteinExistence type="predicted"/>